<reference evidence="2 3" key="1">
    <citation type="submission" date="2023-07" db="EMBL/GenBank/DDBJ databases">
        <title>Genomic Encyclopedia of Type Strains, Phase IV (KMG-IV): sequencing the most valuable type-strain genomes for metagenomic binning, comparative biology and taxonomic classification.</title>
        <authorList>
            <person name="Goeker M."/>
        </authorList>
    </citation>
    <scope>NUCLEOTIDE SEQUENCE [LARGE SCALE GENOMIC DNA]</scope>
    <source>
        <strain evidence="2 3">DSM 14914</strain>
    </source>
</reference>
<organism evidence="2 3">
    <name type="scientific">Paenibacillus brasilensis</name>
    <dbReference type="NCBI Taxonomy" id="128574"/>
    <lineage>
        <taxon>Bacteria</taxon>
        <taxon>Bacillati</taxon>
        <taxon>Bacillota</taxon>
        <taxon>Bacilli</taxon>
        <taxon>Bacillales</taxon>
        <taxon>Paenibacillaceae</taxon>
        <taxon>Paenibacillus</taxon>
    </lineage>
</organism>
<evidence type="ECO:0008006" key="4">
    <source>
        <dbReference type="Google" id="ProtNLM"/>
    </source>
</evidence>
<sequence>MFTACFFIGQADKLFEKGIIMLLSHIFKVEVKRHFTVFAVLTILSGISSLHFLLNHNQELAFTYLLINMVIGILLPIYIFMDYYNEFFIGKMTLNHMLPIKTSHLFLIKSIVFLIGIMMVWGATLIEIFFNPQGLYHARVMHSTNLLECILYLFASKFFGMLSGLALMGFAISLAKWMSKKVATGHVLMAGTIIAVIGIQFTLIRKGAWHYALGTSSLESFKQYANMLSVSIFSNQPTFPDISETINWNSVVMNLIVFIITGSLAALMLNSKKYEVYGK</sequence>
<proteinExistence type="predicted"/>
<feature type="transmembrane region" description="Helical" evidence="1">
    <location>
        <begin position="105"/>
        <end position="130"/>
    </location>
</feature>
<feature type="transmembrane region" description="Helical" evidence="1">
    <location>
        <begin position="60"/>
        <end position="84"/>
    </location>
</feature>
<protein>
    <recommendedName>
        <fullName evidence="4">ABC transporter, permease protein</fullName>
    </recommendedName>
</protein>
<evidence type="ECO:0000313" key="2">
    <source>
        <dbReference type="EMBL" id="MDQ0494385.1"/>
    </source>
</evidence>
<dbReference type="Proteomes" id="UP001242811">
    <property type="component" value="Unassembled WGS sequence"/>
</dbReference>
<comment type="caution">
    <text evidence="2">The sequence shown here is derived from an EMBL/GenBank/DDBJ whole genome shotgun (WGS) entry which is preliminary data.</text>
</comment>
<keyword evidence="1" id="KW-1133">Transmembrane helix</keyword>
<keyword evidence="1" id="KW-0472">Membrane</keyword>
<name>A0ABU0KY99_9BACL</name>
<dbReference type="EMBL" id="JAUSWA010000013">
    <property type="protein sequence ID" value="MDQ0494385.1"/>
    <property type="molecule type" value="Genomic_DNA"/>
</dbReference>
<accession>A0ABU0KY99</accession>
<dbReference type="RefSeq" id="WP_152381070.1">
    <property type="nucleotide sequence ID" value="NZ_CP045298.1"/>
</dbReference>
<feature type="transmembrane region" description="Helical" evidence="1">
    <location>
        <begin position="150"/>
        <end position="175"/>
    </location>
</feature>
<feature type="transmembrane region" description="Helical" evidence="1">
    <location>
        <begin position="251"/>
        <end position="269"/>
    </location>
</feature>
<feature type="transmembrane region" description="Helical" evidence="1">
    <location>
        <begin position="187"/>
        <end position="204"/>
    </location>
</feature>
<gene>
    <name evidence="2" type="ORF">QOZ95_002548</name>
</gene>
<keyword evidence="1" id="KW-0812">Transmembrane</keyword>
<keyword evidence="3" id="KW-1185">Reference proteome</keyword>
<evidence type="ECO:0000313" key="3">
    <source>
        <dbReference type="Proteomes" id="UP001242811"/>
    </source>
</evidence>
<evidence type="ECO:0000256" key="1">
    <source>
        <dbReference type="SAM" id="Phobius"/>
    </source>
</evidence>
<feature type="transmembrane region" description="Helical" evidence="1">
    <location>
        <begin position="35"/>
        <end position="54"/>
    </location>
</feature>